<feature type="binding site" evidence="17">
    <location>
        <position position="32"/>
    </location>
    <ligand>
        <name>8-oxo-dGTP</name>
        <dbReference type="ChEBI" id="CHEBI:77896"/>
    </ligand>
</feature>
<dbReference type="AlphaFoldDB" id="A0A6H2DMF0"/>
<keyword evidence="4" id="KW-0235">DNA replication</keyword>
<organism evidence="21 22">
    <name type="scientific">Parasphingorhabdus halotolerans</name>
    <dbReference type="NCBI Taxonomy" id="2725558"/>
    <lineage>
        <taxon>Bacteria</taxon>
        <taxon>Pseudomonadati</taxon>
        <taxon>Pseudomonadota</taxon>
        <taxon>Alphaproteobacteria</taxon>
        <taxon>Sphingomonadales</taxon>
        <taxon>Sphingomonadaceae</taxon>
        <taxon>Parasphingorhabdus</taxon>
    </lineage>
</organism>
<protein>
    <recommendedName>
        <fullName evidence="13">8-oxo-dGTP diphosphatase</fullName>
        <ecNumber evidence="12">3.6.1.55</ecNumber>
    </recommendedName>
    <alternativeName>
        <fullName evidence="16">7,8-dihydro-8-oxoguanine-triphosphatase</fullName>
    </alternativeName>
    <alternativeName>
        <fullName evidence="15">Mutator protein MutT</fullName>
    </alternativeName>
    <alternativeName>
        <fullName evidence="14">dGTP pyrophosphohydrolase</fullName>
    </alternativeName>
</protein>
<dbReference type="InterPro" id="IPR015797">
    <property type="entry name" value="NUDIX_hydrolase-like_dom_sf"/>
</dbReference>
<evidence type="ECO:0000256" key="8">
    <source>
        <dbReference type="ARBA" id="ARBA00022842"/>
    </source>
</evidence>
<dbReference type="InterPro" id="IPR020084">
    <property type="entry name" value="NUDIX_hydrolase_CS"/>
</dbReference>
<evidence type="ECO:0000313" key="22">
    <source>
        <dbReference type="Proteomes" id="UP000501600"/>
    </source>
</evidence>
<feature type="binding site" evidence="18">
    <location>
        <position position="41"/>
    </location>
    <ligand>
        <name>Mg(2+)</name>
        <dbReference type="ChEBI" id="CHEBI:18420"/>
    </ligand>
</feature>
<keyword evidence="7 19" id="KW-0378">Hydrolase</keyword>
<dbReference type="Proteomes" id="UP000501600">
    <property type="component" value="Chromosome"/>
</dbReference>
<dbReference type="CDD" id="cd03425">
    <property type="entry name" value="NUDIX_MutT_NudA_like"/>
    <property type="match status" value="1"/>
</dbReference>
<dbReference type="PRINTS" id="PR00502">
    <property type="entry name" value="NUDIXFAMILY"/>
</dbReference>
<evidence type="ECO:0000256" key="12">
    <source>
        <dbReference type="ARBA" id="ARBA00038905"/>
    </source>
</evidence>
<feature type="binding site" evidence="18">
    <location>
        <position position="61"/>
    </location>
    <ligand>
        <name>Mg(2+)</name>
        <dbReference type="ChEBI" id="CHEBI:18420"/>
    </ligand>
</feature>
<comment type="catalytic activity">
    <reaction evidence="11">
        <text>8-oxo-GTP + H2O = 8-oxo-GMP + diphosphate + H(+)</text>
        <dbReference type="Rhea" id="RHEA:67616"/>
        <dbReference type="ChEBI" id="CHEBI:15377"/>
        <dbReference type="ChEBI" id="CHEBI:15378"/>
        <dbReference type="ChEBI" id="CHEBI:33019"/>
        <dbReference type="ChEBI" id="CHEBI:143553"/>
        <dbReference type="ChEBI" id="CHEBI:145694"/>
    </reaction>
</comment>
<evidence type="ECO:0000256" key="2">
    <source>
        <dbReference type="ARBA" id="ARBA00005582"/>
    </source>
</evidence>
<keyword evidence="5 18" id="KW-0479">Metal-binding</keyword>
<dbReference type="EMBL" id="CP051217">
    <property type="protein sequence ID" value="QJB68931.1"/>
    <property type="molecule type" value="Genomic_DNA"/>
</dbReference>
<dbReference type="PANTHER" id="PTHR47707:SF1">
    <property type="entry name" value="NUDIX HYDROLASE FAMILY PROTEIN"/>
    <property type="match status" value="1"/>
</dbReference>
<proteinExistence type="inferred from homology"/>
<dbReference type="Pfam" id="PF00293">
    <property type="entry name" value="NUDIX"/>
    <property type="match status" value="1"/>
</dbReference>
<dbReference type="GO" id="GO:0046872">
    <property type="term" value="F:metal ion binding"/>
    <property type="evidence" value="ECO:0007669"/>
    <property type="project" value="UniProtKB-KW"/>
</dbReference>
<evidence type="ECO:0000256" key="14">
    <source>
        <dbReference type="ARBA" id="ARBA00041592"/>
    </source>
</evidence>
<comment type="cofactor">
    <cofactor evidence="1 18">
        <name>Mg(2+)</name>
        <dbReference type="ChEBI" id="CHEBI:18420"/>
    </cofactor>
</comment>
<evidence type="ECO:0000259" key="20">
    <source>
        <dbReference type="PROSITE" id="PS51462"/>
    </source>
</evidence>
<evidence type="ECO:0000256" key="18">
    <source>
        <dbReference type="PIRSR" id="PIRSR603561-2"/>
    </source>
</evidence>
<evidence type="ECO:0000256" key="9">
    <source>
        <dbReference type="ARBA" id="ARBA00023204"/>
    </source>
</evidence>
<keyword evidence="8 18" id="KW-0460">Magnesium</keyword>
<dbReference type="GO" id="GO:0035539">
    <property type="term" value="F:8-oxo-7,8-dihydrodeoxyguanosine triphosphate pyrophosphatase activity"/>
    <property type="evidence" value="ECO:0007669"/>
    <property type="project" value="UniProtKB-EC"/>
</dbReference>
<evidence type="ECO:0000256" key="15">
    <source>
        <dbReference type="ARBA" id="ARBA00041979"/>
    </source>
</evidence>
<dbReference type="InterPro" id="IPR047127">
    <property type="entry name" value="MutT-like"/>
</dbReference>
<dbReference type="PROSITE" id="PS51462">
    <property type="entry name" value="NUDIX"/>
    <property type="match status" value="1"/>
</dbReference>
<evidence type="ECO:0000256" key="7">
    <source>
        <dbReference type="ARBA" id="ARBA00022801"/>
    </source>
</evidence>
<dbReference type="GO" id="GO:0044716">
    <property type="term" value="F:8-oxo-GDP phosphatase activity"/>
    <property type="evidence" value="ECO:0007669"/>
    <property type="project" value="TreeGrafter"/>
</dbReference>
<reference evidence="21 22" key="1">
    <citation type="submission" date="2020-04" db="EMBL/GenBank/DDBJ databases">
        <title>Genome sequence for Sphingorhabdus sp. strain M1.</title>
        <authorList>
            <person name="Park S.-J."/>
        </authorList>
    </citation>
    <scope>NUCLEOTIDE SEQUENCE [LARGE SCALE GENOMIC DNA]</scope>
    <source>
        <strain evidence="21 22">JK6</strain>
    </source>
</reference>
<evidence type="ECO:0000256" key="3">
    <source>
        <dbReference type="ARBA" id="ARBA00022457"/>
    </source>
</evidence>
<dbReference type="InterPro" id="IPR003561">
    <property type="entry name" value="Mutator_MutT"/>
</dbReference>
<evidence type="ECO:0000256" key="1">
    <source>
        <dbReference type="ARBA" id="ARBA00001946"/>
    </source>
</evidence>
<dbReference type="GO" id="GO:0006260">
    <property type="term" value="P:DNA replication"/>
    <property type="evidence" value="ECO:0007669"/>
    <property type="project" value="UniProtKB-KW"/>
</dbReference>
<comment type="catalytic activity">
    <reaction evidence="10">
        <text>8-oxo-dGTP + H2O = 8-oxo-dGMP + diphosphate + H(+)</text>
        <dbReference type="Rhea" id="RHEA:31575"/>
        <dbReference type="ChEBI" id="CHEBI:15377"/>
        <dbReference type="ChEBI" id="CHEBI:15378"/>
        <dbReference type="ChEBI" id="CHEBI:33019"/>
        <dbReference type="ChEBI" id="CHEBI:63224"/>
        <dbReference type="ChEBI" id="CHEBI:77896"/>
        <dbReference type="EC" id="3.6.1.55"/>
    </reaction>
</comment>
<evidence type="ECO:0000256" key="4">
    <source>
        <dbReference type="ARBA" id="ARBA00022705"/>
    </source>
</evidence>
<comment type="similarity">
    <text evidence="2 19">Belongs to the Nudix hydrolase family.</text>
</comment>
<keyword evidence="22" id="KW-1185">Reference proteome</keyword>
<keyword evidence="9" id="KW-0234">DNA repair</keyword>
<dbReference type="GO" id="GO:0008413">
    <property type="term" value="F:8-oxo-7,8-dihydroguanosine triphosphate pyrophosphatase activity"/>
    <property type="evidence" value="ECO:0007669"/>
    <property type="project" value="InterPro"/>
</dbReference>
<evidence type="ECO:0000256" key="16">
    <source>
        <dbReference type="ARBA" id="ARBA00042798"/>
    </source>
</evidence>
<gene>
    <name evidence="21" type="primary">mutT</name>
    <name evidence="21" type="ORF">HF685_06285</name>
</gene>
<evidence type="ECO:0000256" key="10">
    <source>
        <dbReference type="ARBA" id="ARBA00035861"/>
    </source>
</evidence>
<evidence type="ECO:0000256" key="5">
    <source>
        <dbReference type="ARBA" id="ARBA00022723"/>
    </source>
</evidence>
<feature type="binding site" evidence="17">
    <location>
        <begin position="38"/>
        <end position="41"/>
    </location>
    <ligand>
        <name>8-oxo-dGTP</name>
        <dbReference type="ChEBI" id="CHEBI:77896"/>
    </ligand>
</feature>
<name>A0A6H2DMF0_9SPHN</name>
<accession>A0A6H2DMF0</accession>
<evidence type="ECO:0000256" key="13">
    <source>
        <dbReference type="ARBA" id="ARBA00040794"/>
    </source>
</evidence>
<dbReference type="NCBIfam" id="TIGR00586">
    <property type="entry name" value="mutt"/>
    <property type="match status" value="1"/>
</dbReference>
<dbReference type="InterPro" id="IPR000086">
    <property type="entry name" value="NUDIX_hydrolase_dom"/>
</dbReference>
<keyword evidence="6" id="KW-0227">DNA damage</keyword>
<dbReference type="Gene3D" id="3.90.79.10">
    <property type="entry name" value="Nucleoside Triphosphate Pyrophosphohydrolase"/>
    <property type="match status" value="1"/>
</dbReference>
<feature type="domain" description="Nudix hydrolase" evidence="20">
    <location>
        <begin position="6"/>
        <end position="134"/>
    </location>
</feature>
<dbReference type="InterPro" id="IPR020476">
    <property type="entry name" value="Nudix_hydrolase"/>
</dbReference>
<dbReference type="GO" id="GO:0006281">
    <property type="term" value="P:DNA repair"/>
    <property type="evidence" value="ECO:0007669"/>
    <property type="project" value="UniProtKB-KW"/>
</dbReference>
<evidence type="ECO:0000256" key="17">
    <source>
        <dbReference type="PIRSR" id="PIRSR603561-1"/>
    </source>
</evidence>
<evidence type="ECO:0000256" key="11">
    <source>
        <dbReference type="ARBA" id="ARBA00036904"/>
    </source>
</evidence>
<keyword evidence="3" id="KW-0515">Mutator protein</keyword>
<dbReference type="PROSITE" id="PS00893">
    <property type="entry name" value="NUDIX_BOX"/>
    <property type="match status" value="1"/>
</dbReference>
<dbReference type="PANTHER" id="PTHR47707">
    <property type="entry name" value="8-OXO-DGTP DIPHOSPHATASE"/>
    <property type="match status" value="1"/>
</dbReference>
<evidence type="ECO:0000256" key="19">
    <source>
        <dbReference type="RuleBase" id="RU003476"/>
    </source>
</evidence>
<dbReference type="SUPFAM" id="SSF55811">
    <property type="entry name" value="Nudix"/>
    <property type="match status" value="1"/>
</dbReference>
<evidence type="ECO:0000313" key="21">
    <source>
        <dbReference type="EMBL" id="QJB68931.1"/>
    </source>
</evidence>
<dbReference type="EC" id="3.6.1.55" evidence="12"/>
<sequence>MEKNPTDVFVVAAALVDNQRGVLVQKRPKGKHMAGLWEFPGGKIEKGETPATALARELQEELNISVQVTDLEPVTFASEPLEGKNLLLLLYVCKCWSGEPESLENSELQWVMPDKLEELDMPPADGPLVDRLRKLL</sequence>
<dbReference type="KEGG" id="phao:HF685_06285"/>
<feature type="binding site" evidence="17">
    <location>
        <position position="27"/>
    </location>
    <ligand>
        <name>8-oxo-dGTP</name>
        <dbReference type="ChEBI" id="CHEBI:77896"/>
    </ligand>
</feature>
<dbReference type="GO" id="GO:0044715">
    <property type="term" value="F:8-oxo-dGDP phosphatase activity"/>
    <property type="evidence" value="ECO:0007669"/>
    <property type="project" value="TreeGrafter"/>
</dbReference>
<evidence type="ECO:0000256" key="6">
    <source>
        <dbReference type="ARBA" id="ARBA00022763"/>
    </source>
</evidence>
<dbReference type="RefSeq" id="WP_168818773.1">
    <property type="nucleotide sequence ID" value="NZ_CP051217.1"/>
</dbReference>